<dbReference type="NCBIfam" id="TIGR03605">
    <property type="entry name" value="antibiot_sagB"/>
    <property type="match status" value="1"/>
</dbReference>
<dbReference type="Proteomes" id="UP001218246">
    <property type="component" value="Unassembled WGS sequence"/>
</dbReference>
<keyword evidence="3" id="KW-1185">Reference proteome</keyword>
<dbReference type="Pfam" id="PF00881">
    <property type="entry name" value="Nitroreductase"/>
    <property type="match status" value="1"/>
</dbReference>
<dbReference type="PANTHER" id="PTHR43745:SF2">
    <property type="entry name" value="NITROREDUCTASE MJ1384-RELATED"/>
    <property type="match status" value="1"/>
</dbReference>
<reference evidence="2 3" key="1">
    <citation type="submission" date="2023-04" db="EMBL/GenBank/DDBJ databases">
        <title>Ectobacillus antri isolated from activated sludge.</title>
        <authorList>
            <person name="Yan P."/>
            <person name="Liu X."/>
        </authorList>
    </citation>
    <scope>NUCLEOTIDE SEQUENCE [LARGE SCALE GENOMIC DNA]</scope>
    <source>
        <strain evidence="2 3">C18H</strain>
    </source>
</reference>
<dbReference type="InterPro" id="IPR052544">
    <property type="entry name" value="Bacteriocin_Proc_Enz"/>
</dbReference>
<dbReference type="PANTHER" id="PTHR43745">
    <property type="entry name" value="NITROREDUCTASE MJ1384-RELATED"/>
    <property type="match status" value="1"/>
</dbReference>
<protein>
    <submittedName>
        <fullName evidence="2">SagB family peptide dehydrogenase</fullName>
    </submittedName>
</protein>
<proteinExistence type="predicted"/>
<accession>A0ABT6H6D7</accession>
<comment type="caution">
    <text evidence="2">The sequence shown here is derived from an EMBL/GenBank/DDBJ whole genome shotgun (WGS) entry which is preliminary data.</text>
</comment>
<dbReference type="CDD" id="cd02142">
    <property type="entry name" value="McbC_SagB-like_oxidoreductase"/>
    <property type="match status" value="2"/>
</dbReference>
<gene>
    <name evidence="2" type="ORF">P6P90_10515</name>
</gene>
<feature type="domain" description="Nitroreductase" evidence="1">
    <location>
        <begin position="376"/>
        <end position="491"/>
    </location>
</feature>
<organism evidence="2 3">
    <name type="scientific">Ectobacillus antri</name>
    <dbReference type="NCBI Taxonomy" id="2486280"/>
    <lineage>
        <taxon>Bacteria</taxon>
        <taxon>Bacillati</taxon>
        <taxon>Bacillota</taxon>
        <taxon>Bacilli</taxon>
        <taxon>Bacillales</taxon>
        <taxon>Bacillaceae</taxon>
        <taxon>Ectobacillus</taxon>
    </lineage>
</organism>
<dbReference type="InterPro" id="IPR020051">
    <property type="entry name" value="SagB-type_dehydrogenase"/>
</dbReference>
<evidence type="ECO:0000313" key="3">
    <source>
        <dbReference type="Proteomes" id="UP001218246"/>
    </source>
</evidence>
<evidence type="ECO:0000313" key="2">
    <source>
        <dbReference type="EMBL" id="MDG5754403.1"/>
    </source>
</evidence>
<dbReference type="EMBL" id="JARULN010000008">
    <property type="protein sequence ID" value="MDG5754403.1"/>
    <property type="molecule type" value="Genomic_DNA"/>
</dbReference>
<dbReference type="InterPro" id="IPR000415">
    <property type="entry name" value="Nitroreductase-like"/>
</dbReference>
<dbReference type="SUPFAM" id="SSF55469">
    <property type="entry name" value="FMN-dependent nitroreductase-like"/>
    <property type="match status" value="1"/>
</dbReference>
<sequence>MDLDVFLYQLQFEPDETRPPNLEVNWKDAPLPYKLYRGLPHIPLCAEVPLTLGEQQNATVKSISHFLWYVFGLARFSQVDVQGKPVNMARRFVPSGGALYPNELYMYIKTDDFSAGIYHYDVAHHRLVLLREGNFDDYITKALGGSCEVTGCFGVAFVSTMFWKNFFKYHNFSYRLQGLDTGVLLGHLLEVSKQFGFNGAVHFQFLDRALGHLLTLSEEEESVYAVVPLSVKPLEQAGNRFRQSDAGLCETVPKLKHEHYVRSKKRIPYPQLLAMNEASMLQATDSFLCLPEHKPHFRQGNIIRLPEVKPISYEFAEVCRKRQSPDGDFSLRKVTSEELAILLYEAHRMYLYKNDSGITNPLVIYGCLYHVEGIPNGAYRYNYEEHALEELNPGDHRLALQYGMTADNVNLFQVPLCLHVVGERKHYGELGYRGYRMQQMDAGMLVQRLLLAATSLGMGGHPLLGFDTKVCDALYGLDQHDETCLIQVPIGPYRARSKLEGSVHA</sequence>
<dbReference type="RefSeq" id="WP_124565723.1">
    <property type="nucleotide sequence ID" value="NZ_JARRRY010000007.1"/>
</dbReference>
<evidence type="ECO:0000259" key="1">
    <source>
        <dbReference type="Pfam" id="PF00881"/>
    </source>
</evidence>
<dbReference type="InterPro" id="IPR029479">
    <property type="entry name" value="Nitroreductase"/>
</dbReference>
<name>A0ABT6H6D7_9BACI</name>
<dbReference type="Gene3D" id="3.40.109.10">
    <property type="entry name" value="NADH Oxidase"/>
    <property type="match status" value="2"/>
</dbReference>